<evidence type="ECO:0000256" key="2">
    <source>
        <dbReference type="SAM" id="MobiDB-lite"/>
    </source>
</evidence>
<protein>
    <recommendedName>
        <fullName evidence="3">BRCT domain-containing protein</fullName>
    </recommendedName>
</protein>
<feature type="domain" description="BRCT" evidence="3">
    <location>
        <begin position="8"/>
        <end position="99"/>
    </location>
</feature>
<dbReference type="GO" id="GO:0006270">
    <property type="term" value="P:DNA replication initiation"/>
    <property type="evidence" value="ECO:0007669"/>
    <property type="project" value="TreeGrafter"/>
</dbReference>
<feature type="compositionally biased region" description="Basic and acidic residues" evidence="2">
    <location>
        <begin position="596"/>
        <end position="606"/>
    </location>
</feature>
<feature type="region of interest" description="Disordered" evidence="2">
    <location>
        <begin position="203"/>
        <end position="222"/>
    </location>
</feature>
<dbReference type="OrthoDB" id="251770at2759"/>
<proteinExistence type="predicted"/>
<dbReference type="CDD" id="cd17731">
    <property type="entry name" value="BRCT_TopBP1_rpt2_like"/>
    <property type="match status" value="1"/>
</dbReference>
<dbReference type="PANTHER" id="PTHR13561:SF20">
    <property type="entry name" value="DNA TOPOISOMERASE 2-BINDING PROTEIN 1"/>
    <property type="match status" value="1"/>
</dbReference>
<sequence>MSQGNGLPQGEPFEGTRVLTAGLGKRKTEDVEQMVRDLGGKLLKCCSASEPPHILIAGDVRSSRYLEVLSIAKTPVLKVDWIYACYKARKQLPYSGFRVPALSGLIVCVTGVDQARRPGVQATVEGAGGKYTRDLVKNTTHLIAVSTQSAKYERACTWKGTHVVSLQWLYDSVQNKTRLNEKKYPVQPTTNDELNALNRLAAAEDKKGRGQAGRGSLASSRTATSPSSLRLYCFGMDSGELKRTKTLARQLGAARFEAFDLSVTHVIAGRQGKFHRKDLDEVSEHVRSGPGVLANMDWLEECNKNKAVVALDVQPEPLLSSLEKRLKPNSRKSLPNGSQGLDCEAGVPGPIKSSKGHQLVASDGVFGGMRFWFYQLANPEEFRAKELVLSGGGSWEGNLERAQPSHLRSLGARDYVVFQESCKDIPPEIQRSAQVTMQWLRESVEKKVLPNEGRCILYRPLTHSTPLLSFSKVNLCASQYPTTDRQVLYDLVRLLGGKADDCMLRNSTTHLLIPEASGNKYNKCEKWGIHTVTAEWLLDSATQGKKLWEGGYKPKGQQRSSAQSGKQSSLGSKRVGFDEVLSKKVVFHKTEVRVNQKAKENHEKVLEPVQTNFSPRRQTRSSFTGKSADPPSTIKDYNKVSGKPKSASKITQGSSMQDVAQAIDKIEGLFQNSKSPTTGISVSQKRTRSRSQMEQKQLIDEPDLKEDSMPDFDSSQRVTYGSDSIIQARKKRKHPASVRDVDFAKKVLGKAVTSIKRKQAKKADDLKDFGLI</sequence>
<feature type="compositionally biased region" description="Polar residues" evidence="2">
    <location>
        <begin position="670"/>
        <end position="690"/>
    </location>
</feature>
<dbReference type="SMART" id="SM00292">
    <property type="entry name" value="BRCT"/>
    <property type="match status" value="4"/>
</dbReference>
<evidence type="ECO:0000313" key="5">
    <source>
        <dbReference type="EMBL" id="QDZ21580.1"/>
    </source>
</evidence>
<dbReference type="SUPFAM" id="SSF52113">
    <property type="entry name" value="BRCT domain"/>
    <property type="match status" value="4"/>
</dbReference>
<dbReference type="STRING" id="1764295.A0A5B8MQB5"/>
<feature type="region of interest" description="Disordered" evidence="2">
    <location>
        <begin position="670"/>
        <end position="738"/>
    </location>
</feature>
<feature type="compositionally biased region" description="Polar residues" evidence="2">
    <location>
        <begin position="557"/>
        <end position="571"/>
    </location>
</feature>
<feature type="region of interest" description="Disordered" evidence="2">
    <location>
        <begin position="324"/>
        <end position="355"/>
    </location>
</feature>
<dbReference type="InterPro" id="IPR036420">
    <property type="entry name" value="BRCT_dom_sf"/>
</dbReference>
<reference evidence="4" key="2">
    <citation type="submission" date="2021-01" db="EMBL/GenBank/DDBJ databases">
        <authorList>
            <person name="Corre E."/>
            <person name="Pelletier E."/>
            <person name="Niang G."/>
            <person name="Scheremetjew M."/>
            <person name="Finn R."/>
            <person name="Kale V."/>
            <person name="Holt S."/>
            <person name="Cochrane G."/>
            <person name="Meng A."/>
            <person name="Brown T."/>
            <person name="Cohen L."/>
        </authorList>
    </citation>
    <scope>NUCLEOTIDE SEQUENCE</scope>
    <source>
        <strain evidence="4">CCMP1205</strain>
    </source>
</reference>
<evidence type="ECO:0000313" key="4">
    <source>
        <dbReference type="EMBL" id="CAD9720350.1"/>
    </source>
</evidence>
<dbReference type="GO" id="GO:0007095">
    <property type="term" value="P:mitotic G2 DNA damage checkpoint signaling"/>
    <property type="evidence" value="ECO:0007669"/>
    <property type="project" value="TreeGrafter"/>
</dbReference>
<dbReference type="EMBL" id="HBHL01014029">
    <property type="protein sequence ID" value="CAD9720350.1"/>
    <property type="molecule type" value="Transcribed_RNA"/>
</dbReference>
<dbReference type="Proteomes" id="UP000316726">
    <property type="component" value="Chromosome 6"/>
</dbReference>
<gene>
    <name evidence="5" type="ORF">A3770_06p40980</name>
    <name evidence="4" type="ORF">CPRI1469_LOCUS9216</name>
</gene>
<dbReference type="Pfam" id="PF00533">
    <property type="entry name" value="BRCT"/>
    <property type="match status" value="1"/>
</dbReference>
<reference evidence="5 6" key="1">
    <citation type="submission" date="2018-07" db="EMBL/GenBank/DDBJ databases">
        <title>The complete nuclear genome of the prasinophyte Chloropicon primus (CCMP1205).</title>
        <authorList>
            <person name="Pombert J.-F."/>
            <person name="Otis C."/>
            <person name="Turmel M."/>
            <person name="Lemieux C."/>
        </authorList>
    </citation>
    <scope>NUCLEOTIDE SEQUENCE [LARGE SCALE GENOMIC DNA]</scope>
    <source>
        <strain evidence="5 6">CCMP1205</strain>
    </source>
</reference>
<feature type="compositionally biased region" description="Polar residues" evidence="2">
    <location>
        <begin position="713"/>
        <end position="725"/>
    </location>
</feature>
<dbReference type="Gene3D" id="3.40.50.10190">
    <property type="entry name" value="BRCT domain"/>
    <property type="match status" value="5"/>
</dbReference>
<dbReference type="Pfam" id="PF12738">
    <property type="entry name" value="PTCB-BRCT"/>
    <property type="match status" value="2"/>
</dbReference>
<dbReference type="PROSITE" id="PS50172">
    <property type="entry name" value="BRCT"/>
    <property type="match status" value="3"/>
</dbReference>
<feature type="region of interest" description="Disordered" evidence="2">
    <location>
        <begin position="596"/>
        <end position="656"/>
    </location>
</feature>
<feature type="domain" description="BRCT" evidence="3">
    <location>
        <begin position="463"/>
        <end position="554"/>
    </location>
</feature>
<feature type="region of interest" description="Disordered" evidence="2">
    <location>
        <begin position="548"/>
        <end position="571"/>
    </location>
</feature>
<organism evidence="5 6">
    <name type="scientific">Chloropicon primus</name>
    <dbReference type="NCBI Taxonomy" id="1764295"/>
    <lineage>
        <taxon>Eukaryota</taxon>
        <taxon>Viridiplantae</taxon>
        <taxon>Chlorophyta</taxon>
        <taxon>Chloropicophyceae</taxon>
        <taxon>Chloropicales</taxon>
        <taxon>Chloropicaceae</taxon>
        <taxon>Chloropicon</taxon>
    </lineage>
</organism>
<dbReference type="InterPro" id="IPR059215">
    <property type="entry name" value="BRCT2_TopBP1-like"/>
</dbReference>
<keyword evidence="1" id="KW-0677">Repeat</keyword>
<evidence type="ECO:0000259" key="3">
    <source>
        <dbReference type="PROSITE" id="PS50172"/>
    </source>
</evidence>
<feature type="compositionally biased region" description="Polar residues" evidence="2">
    <location>
        <begin position="609"/>
        <end position="625"/>
    </location>
</feature>
<accession>A0A5B8MQB5</accession>
<dbReference type="AlphaFoldDB" id="A0A5B8MQB5"/>
<dbReference type="CDD" id="cd00027">
    <property type="entry name" value="BRCT"/>
    <property type="match status" value="1"/>
</dbReference>
<keyword evidence="6" id="KW-1185">Reference proteome</keyword>
<dbReference type="GO" id="GO:0033314">
    <property type="term" value="P:mitotic DNA replication checkpoint signaling"/>
    <property type="evidence" value="ECO:0007669"/>
    <property type="project" value="TreeGrafter"/>
</dbReference>
<dbReference type="PANTHER" id="PTHR13561">
    <property type="entry name" value="DNA REPLICATION REGULATOR DPB11-RELATED"/>
    <property type="match status" value="1"/>
</dbReference>
<name>A0A5B8MQB5_9CHLO</name>
<feature type="domain" description="BRCT" evidence="3">
    <location>
        <begin position="97"/>
        <end position="186"/>
    </location>
</feature>
<evidence type="ECO:0000313" key="6">
    <source>
        <dbReference type="Proteomes" id="UP000316726"/>
    </source>
</evidence>
<dbReference type="InterPro" id="IPR001357">
    <property type="entry name" value="BRCT_dom"/>
</dbReference>
<evidence type="ECO:0000256" key="1">
    <source>
        <dbReference type="ARBA" id="ARBA00022737"/>
    </source>
</evidence>
<dbReference type="EMBL" id="CP031039">
    <property type="protein sequence ID" value="QDZ21580.1"/>
    <property type="molecule type" value="Genomic_DNA"/>
</dbReference>